<dbReference type="InterPro" id="IPR009003">
    <property type="entry name" value="Peptidase_S1_PA"/>
</dbReference>
<dbReference type="Proteomes" id="UP001176961">
    <property type="component" value="Unassembled WGS sequence"/>
</dbReference>
<organism evidence="2 3">
    <name type="scientific">Cylicocyclus nassatus</name>
    <name type="common">Nematode worm</name>
    <dbReference type="NCBI Taxonomy" id="53992"/>
    <lineage>
        <taxon>Eukaryota</taxon>
        <taxon>Metazoa</taxon>
        <taxon>Ecdysozoa</taxon>
        <taxon>Nematoda</taxon>
        <taxon>Chromadorea</taxon>
        <taxon>Rhabditida</taxon>
        <taxon>Rhabditina</taxon>
        <taxon>Rhabditomorpha</taxon>
        <taxon>Strongyloidea</taxon>
        <taxon>Strongylidae</taxon>
        <taxon>Cylicocyclus</taxon>
    </lineage>
</organism>
<gene>
    <name evidence="2" type="ORF">CYNAS_LOCUS13294</name>
</gene>
<dbReference type="PANTHER" id="PTHR24260:SF136">
    <property type="entry name" value="GH08193P-RELATED"/>
    <property type="match status" value="1"/>
</dbReference>
<sequence length="99" mass="10816">NKAIKEPDYPSVVAQIFTGVDRSLKSIVTNAYGKSTCKGDSGGPLFQVDGNHKHVLIGIVSNGDDCTRTNRHNIKNWAVDVRPYLDWICAQSGVCPLDE</sequence>
<feature type="non-terminal residue" evidence="2">
    <location>
        <position position="1"/>
    </location>
</feature>
<evidence type="ECO:0000313" key="3">
    <source>
        <dbReference type="Proteomes" id="UP001176961"/>
    </source>
</evidence>
<dbReference type="Gene3D" id="2.40.10.10">
    <property type="entry name" value="Trypsin-like serine proteases"/>
    <property type="match status" value="1"/>
</dbReference>
<keyword evidence="3" id="KW-1185">Reference proteome</keyword>
<name>A0AA36M7N4_CYLNA</name>
<dbReference type="GO" id="GO:0004252">
    <property type="term" value="F:serine-type endopeptidase activity"/>
    <property type="evidence" value="ECO:0007669"/>
    <property type="project" value="InterPro"/>
</dbReference>
<dbReference type="InterPro" id="IPR033116">
    <property type="entry name" value="TRYPSIN_SER"/>
</dbReference>
<proteinExistence type="predicted"/>
<dbReference type="AlphaFoldDB" id="A0AA36M7N4"/>
<evidence type="ECO:0000313" key="2">
    <source>
        <dbReference type="EMBL" id="CAJ0601311.1"/>
    </source>
</evidence>
<evidence type="ECO:0000259" key="1">
    <source>
        <dbReference type="Pfam" id="PF00089"/>
    </source>
</evidence>
<dbReference type="InterPro" id="IPR043504">
    <property type="entry name" value="Peptidase_S1_PA_chymotrypsin"/>
</dbReference>
<protein>
    <recommendedName>
        <fullName evidence="1">Peptidase S1 domain-containing protein</fullName>
    </recommendedName>
</protein>
<comment type="caution">
    <text evidence="2">The sequence shown here is derived from an EMBL/GenBank/DDBJ whole genome shotgun (WGS) entry which is preliminary data.</text>
</comment>
<dbReference type="InterPro" id="IPR051333">
    <property type="entry name" value="CLIP_Serine_Protease"/>
</dbReference>
<reference evidence="2" key="1">
    <citation type="submission" date="2023-07" db="EMBL/GenBank/DDBJ databases">
        <authorList>
            <consortium name="CYATHOMIX"/>
        </authorList>
    </citation>
    <scope>NUCLEOTIDE SEQUENCE</scope>
    <source>
        <strain evidence="2">N/A</strain>
    </source>
</reference>
<dbReference type="EMBL" id="CATQJL010000305">
    <property type="protein sequence ID" value="CAJ0601311.1"/>
    <property type="molecule type" value="Genomic_DNA"/>
</dbReference>
<dbReference type="PANTHER" id="PTHR24260">
    <property type="match status" value="1"/>
</dbReference>
<dbReference type="Pfam" id="PF00089">
    <property type="entry name" value="Trypsin"/>
    <property type="match status" value="1"/>
</dbReference>
<feature type="domain" description="Peptidase S1" evidence="1">
    <location>
        <begin position="27"/>
        <end position="88"/>
    </location>
</feature>
<dbReference type="GO" id="GO:0006508">
    <property type="term" value="P:proteolysis"/>
    <property type="evidence" value="ECO:0007669"/>
    <property type="project" value="InterPro"/>
</dbReference>
<dbReference type="InterPro" id="IPR001254">
    <property type="entry name" value="Trypsin_dom"/>
</dbReference>
<dbReference type="PROSITE" id="PS00135">
    <property type="entry name" value="TRYPSIN_SER"/>
    <property type="match status" value="1"/>
</dbReference>
<dbReference type="SUPFAM" id="SSF50494">
    <property type="entry name" value="Trypsin-like serine proteases"/>
    <property type="match status" value="1"/>
</dbReference>
<accession>A0AA36M7N4</accession>